<organism evidence="1 2">
    <name type="scientific">Methanolobus profundi</name>
    <dbReference type="NCBI Taxonomy" id="487685"/>
    <lineage>
        <taxon>Archaea</taxon>
        <taxon>Methanobacteriati</taxon>
        <taxon>Methanobacteriota</taxon>
        <taxon>Stenosarchaea group</taxon>
        <taxon>Methanomicrobia</taxon>
        <taxon>Methanosarcinales</taxon>
        <taxon>Methanosarcinaceae</taxon>
        <taxon>Methanolobus</taxon>
    </lineage>
</organism>
<reference evidence="2" key="1">
    <citation type="submission" date="2016-10" db="EMBL/GenBank/DDBJ databases">
        <authorList>
            <person name="Varghese N."/>
            <person name="Submissions S."/>
        </authorList>
    </citation>
    <scope>NUCLEOTIDE SEQUENCE [LARGE SCALE GENOMIC DNA]</scope>
    <source>
        <strain evidence="2">Mob M</strain>
    </source>
</reference>
<gene>
    <name evidence="1" type="ORF">SAMN04488696_2489</name>
</gene>
<name>A0A1I4TWB5_9EURY</name>
<evidence type="ECO:0000313" key="1">
    <source>
        <dbReference type="EMBL" id="SFM80905.1"/>
    </source>
</evidence>
<protein>
    <submittedName>
        <fullName evidence="1">Uncharacterized protein</fullName>
    </submittedName>
</protein>
<accession>A0A1I4TWB5</accession>
<sequence>MYLSYFVEAKSLNDAELSIASNNNYFHKGVFMDSIIGVVFPLHKNVIDFMFSNKKDVFVKYTSRQPKKTNTIIQEGMKLYIYESGGIKSIIGEAIIKKSQYLDLDSILNSYPERTMVTEEDLKAYAEGREEKKALVLELSNLMKYETPVKLLKPITMAGLYLTDERKKELFV</sequence>
<keyword evidence="2" id="KW-1185">Reference proteome</keyword>
<dbReference type="Proteomes" id="UP000198535">
    <property type="component" value="Unassembled WGS sequence"/>
</dbReference>
<proteinExistence type="predicted"/>
<dbReference type="Gene3D" id="2.30.130.30">
    <property type="entry name" value="Hypothetical protein"/>
    <property type="match status" value="1"/>
</dbReference>
<evidence type="ECO:0000313" key="2">
    <source>
        <dbReference type="Proteomes" id="UP000198535"/>
    </source>
</evidence>
<dbReference type="InterPro" id="IPR007176">
    <property type="entry name" value="DUF365"/>
</dbReference>
<dbReference type="EMBL" id="FOUJ01000005">
    <property type="protein sequence ID" value="SFM80905.1"/>
    <property type="molecule type" value="Genomic_DNA"/>
</dbReference>
<dbReference type="Pfam" id="PF04033">
    <property type="entry name" value="DUF365"/>
    <property type="match status" value="1"/>
</dbReference>
<dbReference type="AlphaFoldDB" id="A0A1I4TWB5"/>